<name>A0A6M6BGZ4_9BACT</name>
<evidence type="ECO:0000313" key="1">
    <source>
        <dbReference type="EMBL" id="QJX47811.1"/>
    </source>
</evidence>
<reference evidence="1 2" key="1">
    <citation type="submission" date="2020-05" db="EMBL/GenBank/DDBJ databases">
        <title>Complete genome sequence of Hymenobacter sp. TS19 in Coasted Sand Dune.</title>
        <authorList>
            <person name="Lee J.-H."/>
            <person name="Jung J.-H."/>
            <person name="Jeong S."/>
            <person name="Zhao L."/>
            <person name="Kim M.-K."/>
            <person name="Seo H.-S."/>
            <person name="Lim S."/>
        </authorList>
    </citation>
    <scope>NUCLEOTIDE SEQUENCE [LARGE SCALE GENOMIC DNA]</scope>
    <source>
        <strain evidence="1 2">TS19</strain>
    </source>
</reference>
<dbReference type="AlphaFoldDB" id="A0A6M6BGZ4"/>
<accession>A0A6M6BGZ4</accession>
<organism evidence="1 2">
    <name type="scientific">Hymenobacter taeanensis</name>
    <dbReference type="NCBI Taxonomy" id="2735321"/>
    <lineage>
        <taxon>Bacteria</taxon>
        <taxon>Pseudomonadati</taxon>
        <taxon>Bacteroidota</taxon>
        <taxon>Cytophagia</taxon>
        <taxon>Cytophagales</taxon>
        <taxon>Hymenobacteraceae</taxon>
        <taxon>Hymenobacter</taxon>
    </lineage>
</organism>
<dbReference type="Proteomes" id="UP000501623">
    <property type="component" value="Chromosome"/>
</dbReference>
<proteinExistence type="predicted"/>
<dbReference type="KEGG" id="hts:HMJ29_13005"/>
<evidence type="ECO:0000313" key="2">
    <source>
        <dbReference type="Proteomes" id="UP000501623"/>
    </source>
</evidence>
<evidence type="ECO:0008006" key="3">
    <source>
        <dbReference type="Google" id="ProtNLM"/>
    </source>
</evidence>
<gene>
    <name evidence="1" type="ORF">HMJ29_13005</name>
</gene>
<sequence length="226" mass="26163">MDKKYMERLFSAGRLARFYEVVRHDTDEAAALYAGNIQLSESLYPSLAVAEVTLRNTIHRQLTYLFQTADWYQSIGRQPGLSSLQSSIDKAQEHIRDRRETVSADKVVAELNFGFWVTLFNKAYETALWKQLRLAFPHLPKPERQRGTVSAVVNAVRILRNRVYHNEPICWQLRTLQEQHAQTLQLIGWIEPQLLPWLSAIDRFPAVLQAEQARRAAYQAKLADNQ</sequence>
<keyword evidence="2" id="KW-1185">Reference proteome</keyword>
<protein>
    <recommendedName>
        <fullName evidence="3">Abi family protein</fullName>
    </recommendedName>
</protein>
<dbReference type="RefSeq" id="WP_171591903.1">
    <property type="nucleotide sequence ID" value="NZ_CP053538.1"/>
</dbReference>
<dbReference type="EMBL" id="CP053538">
    <property type="protein sequence ID" value="QJX47811.1"/>
    <property type="molecule type" value="Genomic_DNA"/>
</dbReference>